<evidence type="ECO:0000313" key="2">
    <source>
        <dbReference type="EMBL" id="CAF4470933.1"/>
    </source>
</evidence>
<gene>
    <name evidence="1" type="ORF">GPM918_LOCUS42103</name>
    <name evidence="2" type="ORF">SRO942_LOCUS43280</name>
</gene>
<reference evidence="1" key="1">
    <citation type="submission" date="2021-02" db="EMBL/GenBank/DDBJ databases">
        <authorList>
            <person name="Nowell W R."/>
        </authorList>
    </citation>
    <scope>NUCLEOTIDE SEQUENCE</scope>
</reference>
<dbReference type="AlphaFoldDB" id="A0A816AC47"/>
<dbReference type="Proteomes" id="UP000681722">
    <property type="component" value="Unassembled WGS sequence"/>
</dbReference>
<accession>A0A816AC47</accession>
<dbReference type="EMBL" id="CAJOBC010101038">
    <property type="protein sequence ID" value="CAF4470933.1"/>
    <property type="molecule type" value="Genomic_DNA"/>
</dbReference>
<evidence type="ECO:0000313" key="3">
    <source>
        <dbReference type="Proteomes" id="UP000663829"/>
    </source>
</evidence>
<proteinExistence type="predicted"/>
<sequence>PIEAVEATDESNMITVEATDIANMRMDVDPSIFIINNANAANQPNYVLSHNSAVG</sequence>
<feature type="non-terminal residue" evidence="1">
    <location>
        <position position="1"/>
    </location>
</feature>
<protein>
    <submittedName>
        <fullName evidence="1">Uncharacterized protein</fullName>
    </submittedName>
</protein>
<organism evidence="1 3">
    <name type="scientific">Didymodactylos carnosus</name>
    <dbReference type="NCBI Taxonomy" id="1234261"/>
    <lineage>
        <taxon>Eukaryota</taxon>
        <taxon>Metazoa</taxon>
        <taxon>Spiralia</taxon>
        <taxon>Gnathifera</taxon>
        <taxon>Rotifera</taxon>
        <taxon>Eurotatoria</taxon>
        <taxon>Bdelloidea</taxon>
        <taxon>Philodinida</taxon>
        <taxon>Philodinidae</taxon>
        <taxon>Didymodactylos</taxon>
    </lineage>
</organism>
<name>A0A816AC47_9BILA</name>
<evidence type="ECO:0000313" key="1">
    <source>
        <dbReference type="EMBL" id="CAF1596144.1"/>
    </source>
</evidence>
<dbReference type="EMBL" id="CAJNOQ010034743">
    <property type="protein sequence ID" value="CAF1596144.1"/>
    <property type="molecule type" value="Genomic_DNA"/>
</dbReference>
<keyword evidence="3" id="KW-1185">Reference proteome</keyword>
<dbReference type="Proteomes" id="UP000663829">
    <property type="component" value="Unassembled WGS sequence"/>
</dbReference>
<comment type="caution">
    <text evidence="1">The sequence shown here is derived from an EMBL/GenBank/DDBJ whole genome shotgun (WGS) entry which is preliminary data.</text>
</comment>